<protein>
    <submittedName>
        <fullName evidence="1">Uncharacterized protein</fullName>
    </submittedName>
</protein>
<name>A0A177AUE7_9BILA</name>
<gene>
    <name evidence="1" type="ORF">A3Q56_07263</name>
</gene>
<evidence type="ECO:0000313" key="2">
    <source>
        <dbReference type="Proteomes" id="UP000078046"/>
    </source>
</evidence>
<keyword evidence="2" id="KW-1185">Reference proteome</keyword>
<dbReference type="EMBL" id="LWCA01001486">
    <property type="protein sequence ID" value="OAF65021.1"/>
    <property type="molecule type" value="Genomic_DNA"/>
</dbReference>
<organism evidence="1 2">
    <name type="scientific">Intoshia linei</name>
    <dbReference type="NCBI Taxonomy" id="1819745"/>
    <lineage>
        <taxon>Eukaryota</taxon>
        <taxon>Metazoa</taxon>
        <taxon>Spiralia</taxon>
        <taxon>Lophotrochozoa</taxon>
        <taxon>Mesozoa</taxon>
        <taxon>Orthonectida</taxon>
        <taxon>Rhopaluridae</taxon>
        <taxon>Intoshia</taxon>
    </lineage>
</organism>
<accession>A0A177AUE7</accession>
<proteinExistence type="predicted"/>
<reference evidence="1 2" key="1">
    <citation type="submission" date="2016-04" db="EMBL/GenBank/DDBJ databases">
        <title>The genome of Intoshia linei affirms orthonectids as highly simplified spiralians.</title>
        <authorList>
            <person name="Mikhailov K.V."/>
            <person name="Slusarev G.S."/>
            <person name="Nikitin M.A."/>
            <person name="Logacheva M.D."/>
            <person name="Penin A."/>
            <person name="Aleoshin V."/>
            <person name="Panchin Y.V."/>
        </authorList>
    </citation>
    <scope>NUCLEOTIDE SEQUENCE [LARGE SCALE GENOMIC DNA]</scope>
    <source>
        <strain evidence="1">Intl2013</strain>
        <tissue evidence="1">Whole animal</tissue>
    </source>
</reference>
<dbReference type="Proteomes" id="UP000078046">
    <property type="component" value="Unassembled WGS sequence"/>
</dbReference>
<sequence length="38" mass="4240">MTKPTLEKSGNLFAMSKNKKISSFESSRKSVKMESKSS</sequence>
<dbReference type="AlphaFoldDB" id="A0A177AUE7"/>
<evidence type="ECO:0000313" key="1">
    <source>
        <dbReference type="EMBL" id="OAF65021.1"/>
    </source>
</evidence>
<comment type="caution">
    <text evidence="1">The sequence shown here is derived from an EMBL/GenBank/DDBJ whole genome shotgun (WGS) entry which is preliminary data.</text>
</comment>